<reference evidence="3 4" key="1">
    <citation type="submission" date="2019-06" db="EMBL/GenBank/DDBJ databases">
        <title>Echinicola alkalisoli sp. nov. isolated from saline soil.</title>
        <authorList>
            <person name="Sun J.-Q."/>
            <person name="Xu L."/>
        </authorList>
    </citation>
    <scope>NUCLEOTIDE SEQUENCE [LARGE SCALE GENOMIC DNA]</scope>
    <source>
        <strain evidence="3 4">LN3S3</strain>
    </source>
</reference>
<gene>
    <name evidence="3" type="ORF">FKX85_07085</name>
</gene>
<dbReference type="OrthoDB" id="9792534at2"/>
<dbReference type="EMBL" id="CP041253">
    <property type="protein sequence ID" value="QDH78810.1"/>
    <property type="molecule type" value="Genomic_DNA"/>
</dbReference>
<dbReference type="Proteomes" id="UP000316614">
    <property type="component" value="Chromosome"/>
</dbReference>
<name>A0A514CGC1_9BACT</name>
<keyword evidence="1" id="KW-0812">Transmembrane</keyword>
<evidence type="ECO:0000313" key="3">
    <source>
        <dbReference type="EMBL" id="QDH78810.1"/>
    </source>
</evidence>
<dbReference type="GO" id="GO:0006629">
    <property type="term" value="P:lipid metabolic process"/>
    <property type="evidence" value="ECO:0007669"/>
    <property type="project" value="InterPro"/>
</dbReference>
<dbReference type="Pfam" id="PF00487">
    <property type="entry name" value="FA_desaturase"/>
    <property type="match status" value="1"/>
</dbReference>
<dbReference type="AlphaFoldDB" id="A0A514CGC1"/>
<feature type="transmembrane region" description="Helical" evidence="1">
    <location>
        <begin position="125"/>
        <end position="153"/>
    </location>
</feature>
<evidence type="ECO:0000313" key="4">
    <source>
        <dbReference type="Proteomes" id="UP000316614"/>
    </source>
</evidence>
<proteinExistence type="predicted"/>
<dbReference type="KEGG" id="echi:FKX85_07085"/>
<evidence type="ECO:0000259" key="2">
    <source>
        <dbReference type="Pfam" id="PF00487"/>
    </source>
</evidence>
<feature type="transmembrane region" description="Helical" evidence="1">
    <location>
        <begin position="14"/>
        <end position="36"/>
    </location>
</feature>
<protein>
    <submittedName>
        <fullName evidence="3">Fatty acid desaturase</fullName>
    </submittedName>
</protein>
<evidence type="ECO:0000256" key="1">
    <source>
        <dbReference type="SAM" id="Phobius"/>
    </source>
</evidence>
<keyword evidence="4" id="KW-1185">Reference proteome</keyword>
<feature type="transmembrane region" description="Helical" evidence="1">
    <location>
        <begin position="43"/>
        <end position="64"/>
    </location>
</feature>
<organism evidence="3 4">
    <name type="scientific">Echinicola soli</name>
    <dbReference type="NCBI Taxonomy" id="2591634"/>
    <lineage>
        <taxon>Bacteria</taxon>
        <taxon>Pseudomonadati</taxon>
        <taxon>Bacteroidota</taxon>
        <taxon>Cytophagia</taxon>
        <taxon>Cytophagales</taxon>
        <taxon>Cyclobacteriaceae</taxon>
        <taxon>Echinicola</taxon>
    </lineage>
</organism>
<keyword evidence="1" id="KW-1133">Transmembrane helix</keyword>
<keyword evidence="1" id="KW-0472">Membrane</keyword>
<feature type="domain" description="Fatty acid desaturase" evidence="2">
    <location>
        <begin position="123"/>
        <end position="227"/>
    </location>
</feature>
<feature type="transmembrane region" description="Helical" evidence="1">
    <location>
        <begin position="159"/>
        <end position="179"/>
    </location>
</feature>
<sequence length="230" mass="27116">MPLSRPTYRPVDPVGTMIALLIIGLWGLSLMLLLYWELDFTNPLVYVAVLFQMHLYTGLFITAHDAMHGSVSKHPAINKVIGWLAAILFSYNFFNRLLPKHHQHHRFVATGADPDYHQSDHFWKWYWSFITAYLSPLQLGLMGATFWVLVVFFPVQNLILFWMLPAIMSTFQLFYFGTYQPHRGVHQNKHKSGTLPKNHFWAFLSCYFFGYHFEHHDSPGTPWWQLWRVK</sequence>
<dbReference type="InterPro" id="IPR005804">
    <property type="entry name" value="FA_desaturase_dom"/>
</dbReference>
<feature type="transmembrane region" description="Helical" evidence="1">
    <location>
        <begin position="76"/>
        <end position="94"/>
    </location>
</feature>
<accession>A0A514CGC1</accession>